<reference evidence="1" key="1">
    <citation type="submission" date="2014-11" db="EMBL/GenBank/DDBJ databases">
        <authorList>
            <person name="Amaro Gonzalez C."/>
        </authorList>
    </citation>
    <scope>NUCLEOTIDE SEQUENCE</scope>
</reference>
<reference evidence="1" key="2">
    <citation type="journal article" date="2015" name="Fish Shellfish Immunol.">
        <title>Early steps in the European eel (Anguilla anguilla)-Vibrio vulnificus interaction in the gills: Role of the RtxA13 toxin.</title>
        <authorList>
            <person name="Callol A."/>
            <person name="Pajuelo D."/>
            <person name="Ebbesson L."/>
            <person name="Teles M."/>
            <person name="MacKenzie S."/>
            <person name="Amaro C."/>
        </authorList>
    </citation>
    <scope>NUCLEOTIDE SEQUENCE</scope>
</reference>
<sequence>MASEEMVKVARCTFKIPGCVMLSGKITLKSNAR</sequence>
<dbReference type="AlphaFoldDB" id="A0A0E9QV43"/>
<accession>A0A0E9QV43</accession>
<protein>
    <submittedName>
        <fullName evidence="1">Uncharacterized protein</fullName>
    </submittedName>
</protein>
<evidence type="ECO:0000313" key="1">
    <source>
        <dbReference type="EMBL" id="JAH20811.1"/>
    </source>
</evidence>
<name>A0A0E9QV43_ANGAN</name>
<proteinExistence type="predicted"/>
<dbReference type="EMBL" id="GBXM01087766">
    <property type="protein sequence ID" value="JAH20811.1"/>
    <property type="molecule type" value="Transcribed_RNA"/>
</dbReference>
<organism evidence="1">
    <name type="scientific">Anguilla anguilla</name>
    <name type="common">European freshwater eel</name>
    <name type="synonym">Muraena anguilla</name>
    <dbReference type="NCBI Taxonomy" id="7936"/>
    <lineage>
        <taxon>Eukaryota</taxon>
        <taxon>Metazoa</taxon>
        <taxon>Chordata</taxon>
        <taxon>Craniata</taxon>
        <taxon>Vertebrata</taxon>
        <taxon>Euteleostomi</taxon>
        <taxon>Actinopterygii</taxon>
        <taxon>Neopterygii</taxon>
        <taxon>Teleostei</taxon>
        <taxon>Anguilliformes</taxon>
        <taxon>Anguillidae</taxon>
        <taxon>Anguilla</taxon>
    </lineage>
</organism>